<dbReference type="PANTHER" id="PTHR12277:SF64">
    <property type="entry name" value="SUPERFAMILY HYDROLASE, PUTATIVE (AFU_ORTHOLOGUE AFUA_3G01760)-RELATED"/>
    <property type="match status" value="1"/>
</dbReference>
<gene>
    <name evidence="2" type="ORF">PPACK8108_LOCUS19945</name>
</gene>
<evidence type="ECO:0000313" key="2">
    <source>
        <dbReference type="EMBL" id="CAH7685427.1"/>
    </source>
</evidence>
<dbReference type="SUPFAM" id="SSF53474">
    <property type="entry name" value="alpha/beta-Hydrolases"/>
    <property type="match status" value="1"/>
</dbReference>
<name>A0AAV0BGD0_PHAPC</name>
<accession>A0AAV0BGD0</accession>
<feature type="domain" description="AB hydrolase-1" evidence="1">
    <location>
        <begin position="108"/>
        <end position="251"/>
    </location>
</feature>
<dbReference type="GO" id="GO:0008474">
    <property type="term" value="F:palmitoyl-(protein) hydrolase activity"/>
    <property type="evidence" value="ECO:0007669"/>
    <property type="project" value="TreeGrafter"/>
</dbReference>
<reference evidence="2" key="1">
    <citation type="submission" date="2022-06" db="EMBL/GenBank/DDBJ databases">
        <authorList>
            <consortium name="SYNGENTA / RWTH Aachen University"/>
        </authorList>
    </citation>
    <scope>NUCLEOTIDE SEQUENCE</scope>
</reference>
<proteinExistence type="predicted"/>
<dbReference type="Gene3D" id="3.40.50.1820">
    <property type="entry name" value="alpha/beta hydrolase"/>
    <property type="match status" value="1"/>
</dbReference>
<organism evidence="2 3">
    <name type="scientific">Phakopsora pachyrhizi</name>
    <name type="common">Asian soybean rust disease fungus</name>
    <dbReference type="NCBI Taxonomy" id="170000"/>
    <lineage>
        <taxon>Eukaryota</taxon>
        <taxon>Fungi</taxon>
        <taxon>Dikarya</taxon>
        <taxon>Basidiomycota</taxon>
        <taxon>Pucciniomycotina</taxon>
        <taxon>Pucciniomycetes</taxon>
        <taxon>Pucciniales</taxon>
        <taxon>Phakopsoraceae</taxon>
        <taxon>Phakopsora</taxon>
    </lineage>
</organism>
<keyword evidence="2" id="KW-0378">Hydrolase</keyword>
<dbReference type="GO" id="GO:0016020">
    <property type="term" value="C:membrane"/>
    <property type="evidence" value="ECO:0007669"/>
    <property type="project" value="TreeGrafter"/>
</dbReference>
<dbReference type="InterPro" id="IPR000073">
    <property type="entry name" value="AB_hydrolase_1"/>
</dbReference>
<evidence type="ECO:0000313" key="3">
    <source>
        <dbReference type="Proteomes" id="UP001153365"/>
    </source>
</evidence>
<keyword evidence="3" id="KW-1185">Reference proteome</keyword>
<dbReference type="AlphaFoldDB" id="A0AAV0BGD0"/>
<dbReference type="EMBL" id="CALTRL010005721">
    <property type="protein sequence ID" value="CAH7685427.1"/>
    <property type="molecule type" value="Genomic_DNA"/>
</dbReference>
<dbReference type="PANTHER" id="PTHR12277">
    <property type="entry name" value="ALPHA/BETA HYDROLASE DOMAIN-CONTAINING PROTEIN"/>
    <property type="match status" value="1"/>
</dbReference>
<comment type="caution">
    <text evidence="2">The sequence shown here is derived from an EMBL/GenBank/DDBJ whole genome shotgun (WGS) entry which is preliminary data.</text>
</comment>
<protein>
    <submittedName>
        <fullName evidence="2">Alpha/Beta hydrolase protein</fullName>
    </submittedName>
</protein>
<dbReference type="Proteomes" id="UP001153365">
    <property type="component" value="Unassembled WGS sequence"/>
</dbReference>
<sequence length="324" mass="36386">MLIIFQRRLIYLPYFPPNSKSQELDQYLDKGNLSIAKNYLLKGSSGPRLDGLIVRTADEIDLTGIIYYLQGNAGNTLARIPIFQTLLLQPSKSNPSSPTLSDLNLSIFALSPRGYWTSAGPLPFPFTPFSPPTSRFNQAGIVSDYRRGLEFIASQAEFAGLPIWVLGHSLGGAAAAQLLSTIDSRGLIGKNPIAGLVLENPLPSVKLMLKTIYPSKWMPYHHLGPFVKDEWDTIRAFRESRKIGKNTWLSQIPLMIIQSQMDELVPPSLTRLTYDAARDNRPDQSDSITRPRYIIIPHALHDTAYLKPKYIKEIYKFIKDTTPK</sequence>
<dbReference type="InterPro" id="IPR029058">
    <property type="entry name" value="AB_hydrolase_fold"/>
</dbReference>
<evidence type="ECO:0000259" key="1">
    <source>
        <dbReference type="Pfam" id="PF12697"/>
    </source>
</evidence>
<dbReference type="Pfam" id="PF12697">
    <property type="entry name" value="Abhydrolase_6"/>
    <property type="match status" value="1"/>
</dbReference>